<dbReference type="InterPro" id="IPR039538">
    <property type="entry name" value="BetI_C"/>
</dbReference>
<accession>A0A239BZL2</accession>
<dbReference type="AlphaFoldDB" id="A0A239BZL2"/>
<keyword evidence="3" id="KW-1185">Reference proteome</keyword>
<evidence type="ECO:0000313" key="2">
    <source>
        <dbReference type="EMBL" id="SNS13072.1"/>
    </source>
</evidence>
<dbReference type="Proteomes" id="UP000198415">
    <property type="component" value="Unassembled WGS sequence"/>
</dbReference>
<dbReference type="InterPro" id="IPR036271">
    <property type="entry name" value="Tet_transcr_reg_TetR-rel_C_sf"/>
</dbReference>
<dbReference type="SUPFAM" id="SSF46689">
    <property type="entry name" value="Homeodomain-like"/>
    <property type="match status" value="1"/>
</dbReference>
<feature type="domain" description="BetI-type transcriptional repressor C-terminal" evidence="1">
    <location>
        <begin position="56"/>
        <end position="168"/>
    </location>
</feature>
<dbReference type="EMBL" id="FZNR01000010">
    <property type="protein sequence ID" value="SNS13072.1"/>
    <property type="molecule type" value="Genomic_DNA"/>
</dbReference>
<evidence type="ECO:0000313" key="3">
    <source>
        <dbReference type="Proteomes" id="UP000198415"/>
    </source>
</evidence>
<name>A0A239BZL2_9ACTN</name>
<reference evidence="2 3" key="1">
    <citation type="submission" date="2017-06" db="EMBL/GenBank/DDBJ databases">
        <authorList>
            <person name="Kim H.J."/>
            <person name="Triplett B.A."/>
        </authorList>
    </citation>
    <scope>NUCLEOTIDE SEQUENCE [LARGE SCALE GENOMIC DNA]</scope>
    <source>
        <strain evidence="2 3">DSM 43151</strain>
    </source>
</reference>
<protein>
    <submittedName>
        <fullName evidence="2">Transcriptional regulator, TetR family</fullName>
    </submittedName>
</protein>
<organism evidence="2 3">
    <name type="scientific">Actinoplanes regularis</name>
    <dbReference type="NCBI Taxonomy" id="52697"/>
    <lineage>
        <taxon>Bacteria</taxon>
        <taxon>Bacillati</taxon>
        <taxon>Actinomycetota</taxon>
        <taxon>Actinomycetes</taxon>
        <taxon>Micromonosporales</taxon>
        <taxon>Micromonosporaceae</taxon>
        <taxon>Actinoplanes</taxon>
    </lineage>
</organism>
<evidence type="ECO:0000259" key="1">
    <source>
        <dbReference type="Pfam" id="PF13977"/>
    </source>
</evidence>
<sequence length="169" mass="18375">MTLRQVATEAGVPPRQLQYYFGAREHLLLGALEILNADAERRAAERMDELGADPSPRALVRAVLLELLPLDDARREAQVVHAAYFVRFLTDPGLAASVRDSPPALEELVASLLRHGQDLGHTSDAMNPEAEAAFLVAGAQGLQPPVLLGQCEPARAVELIDLQLNRLFP</sequence>
<dbReference type="Gene3D" id="1.10.357.10">
    <property type="entry name" value="Tetracycline Repressor, domain 2"/>
    <property type="match status" value="1"/>
</dbReference>
<dbReference type="SUPFAM" id="SSF48498">
    <property type="entry name" value="Tetracyclin repressor-like, C-terminal domain"/>
    <property type="match status" value="1"/>
</dbReference>
<dbReference type="Pfam" id="PF13977">
    <property type="entry name" value="TetR_C_6"/>
    <property type="match status" value="1"/>
</dbReference>
<proteinExistence type="predicted"/>
<gene>
    <name evidence="2" type="ORF">SAMN06264365_110210</name>
</gene>
<dbReference type="InterPro" id="IPR009057">
    <property type="entry name" value="Homeodomain-like_sf"/>
</dbReference>